<name>A0A507DRM0_9FUNG</name>
<evidence type="ECO:0000259" key="2">
    <source>
        <dbReference type="PROSITE" id="PS50006"/>
    </source>
</evidence>
<feature type="region of interest" description="Disordered" evidence="1">
    <location>
        <begin position="1"/>
        <end position="35"/>
    </location>
</feature>
<dbReference type="STRING" id="286115.A0A507DRM0"/>
<dbReference type="SUPFAM" id="SSF49879">
    <property type="entry name" value="SMAD/FHA domain"/>
    <property type="match status" value="1"/>
</dbReference>
<feature type="domain" description="FHA" evidence="2">
    <location>
        <begin position="122"/>
        <end position="179"/>
    </location>
</feature>
<dbReference type="EMBL" id="QEAM01000024">
    <property type="protein sequence ID" value="TPX49999.1"/>
    <property type="molecule type" value="Genomic_DNA"/>
</dbReference>
<evidence type="ECO:0000313" key="7">
    <source>
        <dbReference type="Proteomes" id="UP000320475"/>
    </source>
</evidence>
<dbReference type="InterPro" id="IPR000253">
    <property type="entry name" value="FHA_dom"/>
</dbReference>
<gene>
    <name evidence="4" type="ORF">SeLEV6574_g01179</name>
    <name evidence="5" type="ORF">SeMB42_g00540</name>
</gene>
<evidence type="ECO:0008006" key="8">
    <source>
        <dbReference type="Google" id="ProtNLM"/>
    </source>
</evidence>
<dbReference type="Pfam" id="PF01585">
    <property type="entry name" value="G-patch"/>
    <property type="match status" value="1"/>
</dbReference>
<feature type="domain" description="G-patch" evidence="3">
    <location>
        <begin position="346"/>
        <end position="392"/>
    </location>
</feature>
<proteinExistence type="predicted"/>
<feature type="compositionally biased region" description="Basic and acidic residues" evidence="1">
    <location>
        <begin position="283"/>
        <end position="292"/>
    </location>
</feature>
<dbReference type="Gene3D" id="2.60.200.20">
    <property type="match status" value="1"/>
</dbReference>
<evidence type="ECO:0000313" key="6">
    <source>
        <dbReference type="Proteomes" id="UP000317494"/>
    </source>
</evidence>
<dbReference type="OrthoDB" id="21470at2759"/>
<evidence type="ECO:0000313" key="5">
    <source>
        <dbReference type="EMBL" id="TPX53905.1"/>
    </source>
</evidence>
<evidence type="ECO:0000313" key="4">
    <source>
        <dbReference type="EMBL" id="TPX49999.1"/>
    </source>
</evidence>
<sequence length="397" mass="43310">MMDKSTLEWSSRSAGRANDEPRQPQPHMDSAATSEWSCDHASGEYIHATTGWSAELEDGEVRDNYILASEFPSRHRHTPGHIASYYSTHYPPEIEISAKLVVVASSVLQVGSIVLVDGIQGLTIGRDLDPSQPRLRIPEINVSRFHASIYAAPTNDNEQCFWIVDNGSQHGTRVNNTRLSEPKMSSKPIALKNEDIIQMGVDTVLQVHIHQWACSECAVSSTARVIETSPSTPNAKSAKKATATSPISGMTPAITKAVRKQQFQQELDHLRATYLGTTKKPRRSSEYVDRAALRRKRDMGRESSPVNPSCSNAVVAQVSARESRTLGHASASTFIPSAPSVVTKPEMPAASKMMMSMGWKEGQGLGKSKQGIVEPIKAVGVKGTPGLGFDFHNGLRR</sequence>
<feature type="compositionally biased region" description="Low complexity" evidence="1">
    <location>
        <begin position="229"/>
        <end position="246"/>
    </location>
</feature>
<evidence type="ECO:0000259" key="3">
    <source>
        <dbReference type="PROSITE" id="PS50174"/>
    </source>
</evidence>
<protein>
    <recommendedName>
        <fullName evidence="8">G-patch domain-containing protein</fullName>
    </recommendedName>
</protein>
<feature type="region of interest" description="Disordered" evidence="1">
    <location>
        <begin position="228"/>
        <end position="248"/>
    </location>
</feature>
<dbReference type="AlphaFoldDB" id="A0A507DRM0"/>
<dbReference type="Proteomes" id="UP000320475">
    <property type="component" value="Unassembled WGS sequence"/>
</dbReference>
<accession>A0A507DRM0</accession>
<dbReference type="VEuPathDB" id="FungiDB:SeMB42_g00540"/>
<reference evidence="6 7" key="1">
    <citation type="journal article" date="2019" name="Sci. Rep.">
        <title>Comparative genomics of chytrid fungi reveal insights into the obligate biotrophic and pathogenic lifestyle of Synchytrium endobioticum.</title>
        <authorList>
            <person name="van de Vossenberg B.T.L.H."/>
            <person name="Warris S."/>
            <person name="Nguyen H.D.T."/>
            <person name="van Gent-Pelzer M.P.E."/>
            <person name="Joly D.L."/>
            <person name="van de Geest H.C."/>
            <person name="Bonants P.J.M."/>
            <person name="Smith D.S."/>
            <person name="Levesque C.A."/>
            <person name="van der Lee T.A.J."/>
        </authorList>
    </citation>
    <scope>NUCLEOTIDE SEQUENCE [LARGE SCALE GENOMIC DNA]</scope>
    <source>
        <strain evidence="4 7">LEV6574</strain>
        <strain evidence="5 6">MB42</strain>
    </source>
</reference>
<dbReference type="PROSITE" id="PS50006">
    <property type="entry name" value="FHA_DOMAIN"/>
    <property type="match status" value="1"/>
</dbReference>
<dbReference type="InterPro" id="IPR008984">
    <property type="entry name" value="SMAD_FHA_dom_sf"/>
</dbReference>
<dbReference type="InterPro" id="IPR000467">
    <property type="entry name" value="G_patch_dom"/>
</dbReference>
<dbReference type="GO" id="GO:0003676">
    <property type="term" value="F:nucleic acid binding"/>
    <property type="evidence" value="ECO:0007669"/>
    <property type="project" value="InterPro"/>
</dbReference>
<dbReference type="EMBL" id="QEAN01000011">
    <property type="protein sequence ID" value="TPX53905.1"/>
    <property type="molecule type" value="Genomic_DNA"/>
</dbReference>
<dbReference type="Proteomes" id="UP000317494">
    <property type="component" value="Unassembled WGS sequence"/>
</dbReference>
<dbReference type="SMART" id="SM00240">
    <property type="entry name" value="FHA"/>
    <property type="match status" value="1"/>
</dbReference>
<dbReference type="PROSITE" id="PS50174">
    <property type="entry name" value="G_PATCH"/>
    <property type="match status" value="1"/>
</dbReference>
<comment type="caution">
    <text evidence="5">The sequence shown here is derived from an EMBL/GenBank/DDBJ whole genome shotgun (WGS) entry which is preliminary data.</text>
</comment>
<feature type="region of interest" description="Disordered" evidence="1">
    <location>
        <begin position="278"/>
        <end position="309"/>
    </location>
</feature>
<evidence type="ECO:0000256" key="1">
    <source>
        <dbReference type="SAM" id="MobiDB-lite"/>
    </source>
</evidence>
<organism evidence="5 6">
    <name type="scientific">Synchytrium endobioticum</name>
    <dbReference type="NCBI Taxonomy" id="286115"/>
    <lineage>
        <taxon>Eukaryota</taxon>
        <taxon>Fungi</taxon>
        <taxon>Fungi incertae sedis</taxon>
        <taxon>Chytridiomycota</taxon>
        <taxon>Chytridiomycota incertae sedis</taxon>
        <taxon>Chytridiomycetes</taxon>
        <taxon>Synchytriales</taxon>
        <taxon>Synchytriaceae</taxon>
        <taxon>Synchytrium</taxon>
    </lineage>
</organism>
<keyword evidence="6" id="KW-1185">Reference proteome</keyword>
<dbReference type="PANTHER" id="PTHR23106">
    <property type="entry name" value="ANGIOGENIC FACTOR WITH G PATCH AND FHA DOMAINS 1"/>
    <property type="match status" value="1"/>
</dbReference>
<dbReference type="SMART" id="SM00443">
    <property type="entry name" value="G_patch"/>
    <property type="match status" value="1"/>
</dbReference>
<dbReference type="Pfam" id="PF00498">
    <property type="entry name" value="FHA"/>
    <property type="match status" value="1"/>
</dbReference>
<dbReference type="PANTHER" id="PTHR23106:SF24">
    <property type="entry name" value="ANGIOGENIC FACTOR WITH G PATCH AND FHA DOMAINS 1"/>
    <property type="match status" value="1"/>
</dbReference>
<dbReference type="InterPro" id="IPR053027">
    <property type="entry name" value="AGGF1"/>
</dbReference>